<reference evidence="2" key="1">
    <citation type="submission" date="2020-02" db="EMBL/GenBank/DDBJ databases">
        <authorList>
            <person name="Meier V. D."/>
        </authorList>
    </citation>
    <scope>NUCLEOTIDE SEQUENCE</scope>
    <source>
        <strain evidence="2">AVDCRST_MAG03</strain>
    </source>
</reference>
<feature type="non-terminal residue" evidence="2">
    <location>
        <position position="1"/>
    </location>
</feature>
<dbReference type="EMBL" id="CADCUT010000089">
    <property type="protein sequence ID" value="CAA9405402.1"/>
    <property type="molecule type" value="Genomic_DNA"/>
</dbReference>
<dbReference type="AlphaFoldDB" id="A0A6J4P869"/>
<evidence type="ECO:0000256" key="1">
    <source>
        <dbReference type="SAM" id="MobiDB-lite"/>
    </source>
</evidence>
<gene>
    <name evidence="2" type="ORF">AVDCRST_MAG03-1494</name>
</gene>
<sequence>WPPRPASRPTRIASAPPNARRPCSPGAAAGPRERASTRTSSKTSIGASSPTSSTGRWTSGAKDGL</sequence>
<proteinExistence type="predicted"/>
<protein>
    <submittedName>
        <fullName evidence="2">Uncharacterized protein</fullName>
    </submittedName>
</protein>
<evidence type="ECO:0000313" key="2">
    <source>
        <dbReference type="EMBL" id="CAA9405402.1"/>
    </source>
</evidence>
<feature type="region of interest" description="Disordered" evidence="1">
    <location>
        <begin position="1"/>
        <end position="65"/>
    </location>
</feature>
<accession>A0A6J4P869</accession>
<name>A0A6J4P869_9ACTN</name>
<feature type="compositionally biased region" description="Polar residues" evidence="1">
    <location>
        <begin position="37"/>
        <end position="57"/>
    </location>
</feature>
<feature type="non-terminal residue" evidence="2">
    <location>
        <position position="65"/>
    </location>
</feature>
<organism evidence="2">
    <name type="scientific">uncultured Rubrobacteraceae bacterium</name>
    <dbReference type="NCBI Taxonomy" id="349277"/>
    <lineage>
        <taxon>Bacteria</taxon>
        <taxon>Bacillati</taxon>
        <taxon>Actinomycetota</taxon>
        <taxon>Rubrobacteria</taxon>
        <taxon>Rubrobacterales</taxon>
        <taxon>Rubrobacteraceae</taxon>
        <taxon>environmental samples</taxon>
    </lineage>
</organism>